<comment type="caution">
    <text evidence="5">The sequence shown here is derived from an EMBL/GenBank/DDBJ whole genome shotgun (WGS) entry which is preliminary data.</text>
</comment>
<dbReference type="PANTHER" id="PTHR48047">
    <property type="entry name" value="GLYCOSYLTRANSFERASE"/>
    <property type="match status" value="1"/>
</dbReference>
<evidence type="ECO:0000256" key="3">
    <source>
        <dbReference type="ARBA" id="ARBA00022679"/>
    </source>
</evidence>
<dbReference type="Gramene" id="Psat02G0275100-T1">
    <property type="protein sequence ID" value="KAI5436388.1"/>
    <property type="gene ID" value="KIW84_022751"/>
</dbReference>
<dbReference type="EMBL" id="JAMSHJ010000002">
    <property type="protein sequence ID" value="KAI5436388.1"/>
    <property type="molecule type" value="Genomic_DNA"/>
</dbReference>
<dbReference type="GO" id="GO:0035251">
    <property type="term" value="F:UDP-glucosyltransferase activity"/>
    <property type="evidence" value="ECO:0007669"/>
    <property type="project" value="TreeGrafter"/>
</dbReference>
<accession>A0A9D5B713</accession>
<keyword evidence="3" id="KW-0808">Transferase</keyword>
<evidence type="ECO:0000256" key="2">
    <source>
        <dbReference type="ARBA" id="ARBA00022676"/>
    </source>
</evidence>
<evidence type="ECO:0000313" key="5">
    <source>
        <dbReference type="EMBL" id="KAI5436388.1"/>
    </source>
</evidence>
<name>A0A9D5B713_PEA</name>
<evidence type="ECO:0000313" key="6">
    <source>
        <dbReference type="Proteomes" id="UP001058974"/>
    </source>
</evidence>
<evidence type="ECO:0000256" key="1">
    <source>
        <dbReference type="ARBA" id="ARBA00009995"/>
    </source>
</evidence>
<dbReference type="Proteomes" id="UP001058974">
    <property type="component" value="Chromosome 2"/>
</dbReference>
<protein>
    <submittedName>
        <fullName evidence="5">Uncharacterized protein</fullName>
    </submittedName>
</protein>
<sequence length="126" mass="13767">MAILGHRVVGGFLSYCGWNSILEAVVTGVWILGWPMEADHFVIAKLLVEDLGVAVRVCEGEDLIPDPDETLKETGVSSKTIANRSKAPKKNSEHPSFATLSAPFAVGNRQYLPEPQTEEVRQIYAS</sequence>
<comment type="similarity">
    <text evidence="1">Belongs to the UDP-glycosyltransferase family.</text>
</comment>
<dbReference type="Pfam" id="PF00201">
    <property type="entry name" value="UDPGT"/>
    <property type="match status" value="1"/>
</dbReference>
<feature type="region of interest" description="Disordered" evidence="4">
    <location>
        <begin position="68"/>
        <end position="96"/>
    </location>
</feature>
<reference evidence="5 6" key="1">
    <citation type="journal article" date="2022" name="Nat. Genet.">
        <title>Improved pea reference genome and pan-genome highlight genomic features and evolutionary characteristics.</title>
        <authorList>
            <person name="Yang T."/>
            <person name="Liu R."/>
            <person name="Luo Y."/>
            <person name="Hu S."/>
            <person name="Wang D."/>
            <person name="Wang C."/>
            <person name="Pandey M.K."/>
            <person name="Ge S."/>
            <person name="Xu Q."/>
            <person name="Li N."/>
            <person name="Li G."/>
            <person name="Huang Y."/>
            <person name="Saxena R.K."/>
            <person name="Ji Y."/>
            <person name="Li M."/>
            <person name="Yan X."/>
            <person name="He Y."/>
            <person name="Liu Y."/>
            <person name="Wang X."/>
            <person name="Xiang C."/>
            <person name="Varshney R.K."/>
            <person name="Ding H."/>
            <person name="Gao S."/>
            <person name="Zong X."/>
        </authorList>
    </citation>
    <scope>NUCLEOTIDE SEQUENCE [LARGE SCALE GENOMIC DNA]</scope>
    <source>
        <strain evidence="5 6">cv. Zhongwan 6</strain>
    </source>
</reference>
<dbReference type="AlphaFoldDB" id="A0A9D5B713"/>
<evidence type="ECO:0000256" key="4">
    <source>
        <dbReference type="SAM" id="MobiDB-lite"/>
    </source>
</evidence>
<proteinExistence type="inferred from homology"/>
<dbReference type="PANTHER" id="PTHR48047:SF28">
    <property type="entry name" value="F11M15.8 PROTEIN"/>
    <property type="match status" value="1"/>
</dbReference>
<keyword evidence="6" id="KW-1185">Reference proteome</keyword>
<dbReference type="InterPro" id="IPR002213">
    <property type="entry name" value="UDP_glucos_trans"/>
</dbReference>
<keyword evidence="2" id="KW-0328">Glycosyltransferase</keyword>
<dbReference type="Gene3D" id="3.40.50.2000">
    <property type="entry name" value="Glycogen Phosphorylase B"/>
    <property type="match status" value="1"/>
</dbReference>
<organism evidence="5 6">
    <name type="scientific">Pisum sativum</name>
    <name type="common">Garden pea</name>
    <name type="synonym">Lathyrus oleraceus</name>
    <dbReference type="NCBI Taxonomy" id="3888"/>
    <lineage>
        <taxon>Eukaryota</taxon>
        <taxon>Viridiplantae</taxon>
        <taxon>Streptophyta</taxon>
        <taxon>Embryophyta</taxon>
        <taxon>Tracheophyta</taxon>
        <taxon>Spermatophyta</taxon>
        <taxon>Magnoliopsida</taxon>
        <taxon>eudicotyledons</taxon>
        <taxon>Gunneridae</taxon>
        <taxon>Pentapetalae</taxon>
        <taxon>rosids</taxon>
        <taxon>fabids</taxon>
        <taxon>Fabales</taxon>
        <taxon>Fabaceae</taxon>
        <taxon>Papilionoideae</taxon>
        <taxon>50 kb inversion clade</taxon>
        <taxon>NPAAA clade</taxon>
        <taxon>Hologalegina</taxon>
        <taxon>IRL clade</taxon>
        <taxon>Fabeae</taxon>
        <taxon>Lathyrus</taxon>
    </lineage>
</organism>
<gene>
    <name evidence="5" type="ORF">KIW84_022751</name>
</gene>
<dbReference type="SUPFAM" id="SSF53756">
    <property type="entry name" value="UDP-Glycosyltransferase/glycogen phosphorylase"/>
    <property type="match status" value="1"/>
</dbReference>